<evidence type="ECO:0000313" key="1">
    <source>
        <dbReference type="EMBL" id="TWO23048.1"/>
    </source>
</evidence>
<protein>
    <submittedName>
        <fullName evidence="1">Uncharacterized protein</fullName>
    </submittedName>
</protein>
<dbReference type="Proteomes" id="UP000321812">
    <property type="component" value="Unassembled WGS sequence"/>
</dbReference>
<dbReference type="RefSeq" id="WP_147496751.1">
    <property type="nucleotide sequence ID" value="NZ_VOAP01000002.1"/>
</dbReference>
<dbReference type="EMBL" id="VOAP01000002">
    <property type="protein sequence ID" value="TWO23048.1"/>
    <property type="molecule type" value="Genomic_DNA"/>
</dbReference>
<name>A0A562XLQ3_CAMHY</name>
<reference evidence="1 2" key="1">
    <citation type="submission" date="2019-07" db="EMBL/GenBank/DDBJ databases">
        <title>Rapid identification of Enteric Bacteria from Whole Genome Sequences (WGS) using Average Nucleotide Identity (ANI).</title>
        <authorList>
            <person name="Lane C."/>
        </authorList>
    </citation>
    <scope>NUCLEOTIDE SEQUENCE [LARGE SCALE GENOMIC DNA]</scope>
    <source>
        <strain evidence="1 2">D2411</strain>
    </source>
</reference>
<organism evidence="1 2">
    <name type="scientific">Campylobacter hyointestinalis</name>
    <dbReference type="NCBI Taxonomy" id="198"/>
    <lineage>
        <taxon>Bacteria</taxon>
        <taxon>Pseudomonadati</taxon>
        <taxon>Campylobacterota</taxon>
        <taxon>Epsilonproteobacteria</taxon>
        <taxon>Campylobacterales</taxon>
        <taxon>Campylobacteraceae</taxon>
        <taxon>Campylobacter</taxon>
    </lineage>
</organism>
<sequence length="167" mass="18919">MKNLLLVLVFGFCLIGCSSKPSCSDEEVIGLVKEIVLENGGLAKLDMKHEKGKVLIFENGEVPTDTFTIISRAISSIRYKKYTLEEFYATDTSKLSEDRQQAFNRLKIKVDEFIKQKPISIMTVNDSDIVVQCRVKLADDAEFLNFSAQYTDDGDLYVELEGRNINF</sequence>
<dbReference type="AlphaFoldDB" id="A0A562XLQ3"/>
<comment type="caution">
    <text evidence="1">The sequence shown here is derived from an EMBL/GenBank/DDBJ whole genome shotgun (WGS) entry which is preliminary data.</text>
</comment>
<accession>A0A562XLQ3</accession>
<proteinExistence type="predicted"/>
<gene>
    <name evidence="1" type="ORF">YZ82_00460</name>
</gene>
<evidence type="ECO:0000313" key="2">
    <source>
        <dbReference type="Proteomes" id="UP000321812"/>
    </source>
</evidence>